<feature type="binding site" evidence="5">
    <location>
        <position position="176"/>
    </location>
    <ligand>
        <name>FMN</name>
        <dbReference type="ChEBI" id="CHEBI:58210"/>
    </ligand>
</feature>
<feature type="domain" description="Flavoprotein" evidence="7">
    <location>
        <begin position="33"/>
        <end position="226"/>
    </location>
</feature>
<proteinExistence type="inferred from homology"/>
<dbReference type="HAMAP" id="MF_01984">
    <property type="entry name" value="ubiX_pad"/>
    <property type="match status" value="1"/>
</dbReference>
<dbReference type="PANTHER" id="PTHR43374">
    <property type="entry name" value="FLAVIN PRENYLTRANSFERASE"/>
    <property type="match status" value="1"/>
</dbReference>
<comment type="caution">
    <text evidence="8">The sequence shown here is derived from an EMBL/GenBank/DDBJ whole genome shotgun (WGS) entry which is preliminary data.</text>
</comment>
<feature type="compositionally biased region" description="Polar residues" evidence="6">
    <location>
        <begin position="1"/>
        <end position="21"/>
    </location>
</feature>
<gene>
    <name evidence="5 8" type="primary">ubiX</name>
    <name evidence="8" type="ORF">Rcae01_05963</name>
</gene>
<feature type="binding site" evidence="5">
    <location>
        <position position="222"/>
    </location>
    <ligand>
        <name>dimethylallyl phosphate</name>
        <dbReference type="ChEBI" id="CHEBI:88052"/>
    </ligand>
</feature>
<feature type="region of interest" description="Disordered" evidence="6">
    <location>
        <begin position="1"/>
        <end position="30"/>
    </location>
</feature>
<dbReference type="InterPro" id="IPR003382">
    <property type="entry name" value="Flavoprotein"/>
</dbReference>
<sequence length="240" mass="25764">MSETFAGETTSSDTAANSDQDPVNRDPKNRSPVVLAMTGASGAIYGVRLLQILAHSGYEVHVTISPSGAAVIKQELGVTVDIQDADVAELLTLSPAWSSAVIEATDANMLSRIHYHRYDDYFTPIASGSFRTRAMVVCPCSGSTLSGIARAAGSNLIQRAAEVHLKEHRKLVLVPRETPLSVLQLENMHRLAAAGAVILPAMPGWYHGVKSLDSLVDFIVSRIMDQIGADNALIQRWGES</sequence>
<evidence type="ECO:0000259" key="7">
    <source>
        <dbReference type="Pfam" id="PF02441"/>
    </source>
</evidence>
<feature type="binding site" evidence="5">
    <location>
        <begin position="39"/>
        <end position="41"/>
    </location>
    <ligand>
        <name>FMN</name>
        <dbReference type="ChEBI" id="CHEBI:58210"/>
    </ligand>
</feature>
<dbReference type="EMBL" id="BAABRO010000023">
    <property type="protein sequence ID" value="GAA5510455.1"/>
    <property type="molecule type" value="Genomic_DNA"/>
</dbReference>
<evidence type="ECO:0000256" key="6">
    <source>
        <dbReference type="SAM" id="MobiDB-lite"/>
    </source>
</evidence>
<evidence type="ECO:0000256" key="3">
    <source>
        <dbReference type="ARBA" id="ARBA00022643"/>
    </source>
</evidence>
<accession>A0ABP9W1S0</accession>
<protein>
    <recommendedName>
        <fullName evidence="5">Flavin prenyltransferase UbiX</fullName>
        <ecNumber evidence="5">2.5.1.129</ecNumber>
    </recommendedName>
</protein>
<comment type="similarity">
    <text evidence="5">Belongs to the UbiX/PAD1 family.</text>
</comment>
<keyword evidence="3 5" id="KW-0288">FMN</keyword>
<evidence type="ECO:0000313" key="9">
    <source>
        <dbReference type="Proteomes" id="UP001416858"/>
    </source>
</evidence>
<comment type="caution">
    <text evidence="5">Lacks conserved residue(s) required for the propagation of feature annotation.</text>
</comment>
<dbReference type="Proteomes" id="UP001416858">
    <property type="component" value="Unassembled WGS sequence"/>
</dbReference>
<dbReference type="InterPro" id="IPR036551">
    <property type="entry name" value="Flavin_trans-like"/>
</dbReference>
<comment type="catalytic activity">
    <reaction evidence="5">
        <text>dimethylallyl phosphate + FMNH2 = prenylated FMNH2 + phosphate</text>
        <dbReference type="Rhea" id="RHEA:37743"/>
        <dbReference type="ChEBI" id="CHEBI:43474"/>
        <dbReference type="ChEBI" id="CHEBI:57618"/>
        <dbReference type="ChEBI" id="CHEBI:87467"/>
        <dbReference type="ChEBI" id="CHEBI:88052"/>
        <dbReference type="EC" id="2.5.1.129"/>
    </reaction>
</comment>
<dbReference type="EC" id="2.5.1.129" evidence="5"/>
<keyword evidence="4 5" id="KW-0808">Transferase</keyword>
<dbReference type="NCBIfam" id="TIGR00421">
    <property type="entry name" value="ubiX_pad"/>
    <property type="match status" value="1"/>
</dbReference>
<feature type="binding site" evidence="5">
    <location>
        <position position="206"/>
    </location>
    <ligand>
        <name>dimethylallyl phosphate</name>
        <dbReference type="ChEBI" id="CHEBI:88052"/>
    </ligand>
</feature>
<comment type="function">
    <text evidence="5">Flavin prenyltransferase that catalyzes the synthesis of the prenylated FMN cofactor (prenyl-FMN) for 4-hydroxy-3-polyprenylbenzoic acid decarboxylase UbiD. The prenyltransferase is metal-independent and links a dimethylallyl moiety from dimethylallyl monophosphate (DMAP) to the flavin N5 and C6 atoms of FMN.</text>
</comment>
<organism evidence="8 9">
    <name type="scientific">Novipirellula caenicola</name>
    <dbReference type="NCBI Taxonomy" id="1536901"/>
    <lineage>
        <taxon>Bacteria</taxon>
        <taxon>Pseudomonadati</taxon>
        <taxon>Planctomycetota</taxon>
        <taxon>Planctomycetia</taxon>
        <taxon>Pirellulales</taxon>
        <taxon>Pirellulaceae</taxon>
        <taxon>Novipirellula</taxon>
    </lineage>
</organism>
<dbReference type="InterPro" id="IPR004507">
    <property type="entry name" value="UbiX-like"/>
</dbReference>
<dbReference type="Pfam" id="PF02441">
    <property type="entry name" value="Flavoprotein"/>
    <property type="match status" value="1"/>
</dbReference>
<evidence type="ECO:0000256" key="1">
    <source>
        <dbReference type="ARBA" id="ARBA00022602"/>
    </source>
</evidence>
<evidence type="ECO:0000256" key="5">
    <source>
        <dbReference type="HAMAP-Rule" id="MF_01984"/>
    </source>
</evidence>
<dbReference type="Gene3D" id="3.40.50.1950">
    <property type="entry name" value="Flavin prenyltransferase-like"/>
    <property type="match status" value="1"/>
</dbReference>
<keyword evidence="1 5" id="KW-0637">Prenyltransferase</keyword>
<keyword evidence="9" id="KW-1185">Reference proteome</keyword>
<name>A0ABP9W1S0_9BACT</name>
<keyword evidence="2 5" id="KW-0285">Flavoprotein</keyword>
<evidence type="ECO:0000256" key="2">
    <source>
        <dbReference type="ARBA" id="ARBA00022630"/>
    </source>
</evidence>
<evidence type="ECO:0000313" key="8">
    <source>
        <dbReference type="EMBL" id="GAA5510455.1"/>
    </source>
</evidence>
<evidence type="ECO:0000256" key="4">
    <source>
        <dbReference type="ARBA" id="ARBA00022679"/>
    </source>
</evidence>
<dbReference type="PANTHER" id="PTHR43374:SF1">
    <property type="entry name" value="FLAVIN PRENYLTRANSFERASE PAD1, MITOCHONDRIAL"/>
    <property type="match status" value="1"/>
</dbReference>
<reference evidence="8 9" key="1">
    <citation type="submission" date="2024-02" db="EMBL/GenBank/DDBJ databases">
        <title>Rhodopirellula caenicola NBRC 110016.</title>
        <authorList>
            <person name="Ichikawa N."/>
            <person name="Katano-Makiyama Y."/>
            <person name="Hidaka K."/>
        </authorList>
    </citation>
    <scope>NUCLEOTIDE SEQUENCE [LARGE SCALE GENOMIC DNA]</scope>
    <source>
        <strain evidence="8 9">NBRC 110016</strain>
    </source>
</reference>
<dbReference type="SUPFAM" id="SSF52507">
    <property type="entry name" value="Homo-oligomeric flavin-containing Cys decarboxylases, HFCD"/>
    <property type="match status" value="1"/>
</dbReference>
<feature type="binding site" evidence="5">
    <location>
        <begin position="141"/>
        <end position="144"/>
    </location>
    <ligand>
        <name>FMN</name>
        <dbReference type="ChEBI" id="CHEBI:58210"/>
    </ligand>
</feature>
<feature type="binding site" evidence="5">
    <location>
        <position position="65"/>
    </location>
    <ligand>
        <name>FMN</name>
        <dbReference type="ChEBI" id="CHEBI:58210"/>
    </ligand>
</feature>